<protein>
    <submittedName>
        <fullName evidence="2">Uncharacterized protein</fullName>
    </submittedName>
</protein>
<feature type="compositionally biased region" description="Gly residues" evidence="1">
    <location>
        <begin position="70"/>
        <end position="79"/>
    </location>
</feature>
<organism evidence="2 3">
    <name type="scientific">Stephania japonica</name>
    <dbReference type="NCBI Taxonomy" id="461633"/>
    <lineage>
        <taxon>Eukaryota</taxon>
        <taxon>Viridiplantae</taxon>
        <taxon>Streptophyta</taxon>
        <taxon>Embryophyta</taxon>
        <taxon>Tracheophyta</taxon>
        <taxon>Spermatophyta</taxon>
        <taxon>Magnoliopsida</taxon>
        <taxon>Ranunculales</taxon>
        <taxon>Menispermaceae</taxon>
        <taxon>Menispermoideae</taxon>
        <taxon>Cissampelideae</taxon>
        <taxon>Stephania</taxon>
    </lineage>
</organism>
<feature type="region of interest" description="Disordered" evidence="1">
    <location>
        <begin position="1"/>
        <end position="126"/>
    </location>
</feature>
<sequence>MREGKPRVWEGTSTPLSGEPRPPRDLLPTVEYPAKLEKDGPREGGAPRAQPRERKRKRVKEELTLASPVGGEGSNGEGGGGDDELSERRWLVDGTVGDAASPLAHGLSAAPLPKPLVTTPGVTERHRGDVALYWSSRRCRGAQPRLSSSSTVGDTTSPLPHGDSAAPLPEPLVMASWGIFPMAPSVVS</sequence>
<keyword evidence="3" id="KW-1185">Reference proteome</keyword>
<feature type="compositionally biased region" description="Polar residues" evidence="1">
    <location>
        <begin position="145"/>
        <end position="158"/>
    </location>
</feature>
<dbReference type="AlphaFoldDB" id="A0AAP0NMV7"/>
<evidence type="ECO:0000256" key="1">
    <source>
        <dbReference type="SAM" id="MobiDB-lite"/>
    </source>
</evidence>
<dbReference type="EMBL" id="JBBNAE010000007">
    <property type="protein sequence ID" value="KAK9110111.1"/>
    <property type="molecule type" value="Genomic_DNA"/>
</dbReference>
<evidence type="ECO:0000313" key="2">
    <source>
        <dbReference type="EMBL" id="KAK9110111.1"/>
    </source>
</evidence>
<dbReference type="Proteomes" id="UP001417504">
    <property type="component" value="Unassembled WGS sequence"/>
</dbReference>
<name>A0AAP0NMV7_9MAGN</name>
<evidence type="ECO:0000313" key="3">
    <source>
        <dbReference type="Proteomes" id="UP001417504"/>
    </source>
</evidence>
<comment type="caution">
    <text evidence="2">The sequence shown here is derived from an EMBL/GenBank/DDBJ whole genome shotgun (WGS) entry which is preliminary data.</text>
</comment>
<accession>A0AAP0NMV7</accession>
<reference evidence="2 3" key="1">
    <citation type="submission" date="2024-01" db="EMBL/GenBank/DDBJ databases">
        <title>Genome assemblies of Stephania.</title>
        <authorList>
            <person name="Yang L."/>
        </authorList>
    </citation>
    <scope>NUCLEOTIDE SEQUENCE [LARGE SCALE GENOMIC DNA]</scope>
    <source>
        <strain evidence="2">QJT</strain>
        <tissue evidence="2">Leaf</tissue>
    </source>
</reference>
<proteinExistence type="predicted"/>
<feature type="region of interest" description="Disordered" evidence="1">
    <location>
        <begin position="141"/>
        <end position="167"/>
    </location>
</feature>
<gene>
    <name evidence="2" type="ORF">Sjap_018171</name>
</gene>